<dbReference type="SUPFAM" id="SSF51197">
    <property type="entry name" value="Clavaminate synthase-like"/>
    <property type="match status" value="1"/>
</dbReference>
<dbReference type="OrthoDB" id="9796766at2"/>
<keyword evidence="2" id="KW-0560">Oxidoreductase</keyword>
<name>A0A317EFR5_9PROT</name>
<evidence type="ECO:0000313" key="3">
    <source>
        <dbReference type="Proteomes" id="UP000245461"/>
    </source>
</evidence>
<keyword evidence="3" id="KW-1185">Reference proteome</keyword>
<dbReference type="InterPro" id="IPR008775">
    <property type="entry name" value="Phytyl_CoA_dOase-like"/>
</dbReference>
<dbReference type="PANTHER" id="PTHR20883:SF48">
    <property type="entry name" value="ECTOINE DIOXYGENASE"/>
    <property type="match status" value="1"/>
</dbReference>
<dbReference type="AlphaFoldDB" id="A0A317EFR5"/>
<evidence type="ECO:0000313" key="2">
    <source>
        <dbReference type="EMBL" id="PWR25442.1"/>
    </source>
</evidence>
<dbReference type="RefSeq" id="WP_109901439.1">
    <property type="nucleotide sequence ID" value="NZ_QGLE01000001.1"/>
</dbReference>
<accession>A0A317EFR5</accession>
<dbReference type="GO" id="GO:0005506">
    <property type="term" value="F:iron ion binding"/>
    <property type="evidence" value="ECO:0007669"/>
    <property type="project" value="UniProtKB-ARBA"/>
</dbReference>
<reference evidence="2 3" key="1">
    <citation type="submission" date="2018-05" db="EMBL/GenBank/DDBJ databases">
        <title>Zavarzinia sp. HR-AS.</title>
        <authorList>
            <person name="Lee Y."/>
            <person name="Jeon C.O."/>
        </authorList>
    </citation>
    <scope>NUCLEOTIDE SEQUENCE [LARGE SCALE GENOMIC DNA]</scope>
    <source>
        <strain evidence="2 3">HR-AS</strain>
    </source>
</reference>
<dbReference type="Gene3D" id="2.60.120.620">
    <property type="entry name" value="q2cbj1_9rhob like domain"/>
    <property type="match status" value="1"/>
</dbReference>
<evidence type="ECO:0000256" key="1">
    <source>
        <dbReference type="ARBA" id="ARBA00001954"/>
    </source>
</evidence>
<protein>
    <submittedName>
        <fullName evidence="2">Phytanoyl-CoA dioxygenase</fullName>
    </submittedName>
</protein>
<comment type="cofactor">
    <cofactor evidence="1">
        <name>Fe(2+)</name>
        <dbReference type="ChEBI" id="CHEBI:29033"/>
    </cofactor>
</comment>
<dbReference type="PANTHER" id="PTHR20883">
    <property type="entry name" value="PHYTANOYL-COA DIOXYGENASE DOMAIN CONTAINING 1"/>
    <property type="match status" value="1"/>
</dbReference>
<dbReference type="EMBL" id="QGLE01000001">
    <property type="protein sequence ID" value="PWR25442.1"/>
    <property type="molecule type" value="Genomic_DNA"/>
</dbReference>
<comment type="caution">
    <text evidence="2">The sequence shown here is derived from an EMBL/GenBank/DDBJ whole genome shotgun (WGS) entry which is preliminary data.</text>
</comment>
<gene>
    <name evidence="2" type="ORF">DKG74_00200</name>
</gene>
<keyword evidence="2" id="KW-0223">Dioxygenase</keyword>
<proteinExistence type="predicted"/>
<dbReference type="Proteomes" id="UP000245461">
    <property type="component" value="Unassembled WGS sequence"/>
</dbReference>
<sequence length="300" mass="33553">MSLIHLPSDAKPEDIAKTMKENGYCIVDELAPSSLMDRITAEMSPYVENSMYGLDNFLGLQTKRTGALIARSPAARELIMLPTVLGTAGLVLANASTFRLHLTQIISVYPGSPAQKLHQDEVAWDFFPFPLDYEIQCNLLWALTDYTEEMGATRVVPGSHLSTRKKYSIEDSLPAVMKRGSALFYTGKVFHGAGENKSDKLRQAINITYAVGWVRQEENQYLTTPIEIARTLPDDLLKVMGYQLGCFSMGYIRDGEDPMTAIREPEKRVPYNVAILEETTKKRTSLAGFMRDIEMIDPGE</sequence>
<dbReference type="Pfam" id="PF05721">
    <property type="entry name" value="PhyH"/>
    <property type="match status" value="1"/>
</dbReference>
<organism evidence="2 3">
    <name type="scientific">Zavarzinia aquatilis</name>
    <dbReference type="NCBI Taxonomy" id="2211142"/>
    <lineage>
        <taxon>Bacteria</taxon>
        <taxon>Pseudomonadati</taxon>
        <taxon>Pseudomonadota</taxon>
        <taxon>Alphaproteobacteria</taxon>
        <taxon>Rhodospirillales</taxon>
        <taxon>Zavarziniaceae</taxon>
        <taxon>Zavarzinia</taxon>
    </lineage>
</organism>
<dbReference type="GO" id="GO:0016706">
    <property type="term" value="F:2-oxoglutarate-dependent dioxygenase activity"/>
    <property type="evidence" value="ECO:0007669"/>
    <property type="project" value="UniProtKB-ARBA"/>
</dbReference>